<dbReference type="CDD" id="cd03413">
    <property type="entry name" value="CbiK_C"/>
    <property type="match status" value="1"/>
</dbReference>
<protein>
    <submittedName>
        <fullName evidence="3">Sirohydrochlorin cobaltochelatase</fullName>
    </submittedName>
</protein>
<evidence type="ECO:0000256" key="1">
    <source>
        <dbReference type="PIRSR" id="PIRSR033579-1"/>
    </source>
</evidence>
<dbReference type="GO" id="GO:0016852">
    <property type="term" value="F:sirohydrochlorin cobaltochelatase activity"/>
    <property type="evidence" value="ECO:0007669"/>
    <property type="project" value="InterPro"/>
</dbReference>
<name>A0A2M8Z7W6_9FIRM</name>
<dbReference type="GO" id="GO:0019251">
    <property type="term" value="P:anaerobic cobalamin biosynthetic process"/>
    <property type="evidence" value="ECO:0007669"/>
    <property type="project" value="InterPro"/>
</dbReference>
<feature type="binding site" evidence="2">
    <location>
        <position position="177"/>
    </location>
    <ligand>
        <name>Co(2+)</name>
        <dbReference type="ChEBI" id="CHEBI:48828"/>
    </ligand>
</feature>
<dbReference type="InterPro" id="IPR010388">
    <property type="entry name" value="Anaerobic_Co-chelatase"/>
</dbReference>
<sequence length="265" mass="30332">MKQAILVVSFGTTYHESRMKTIEAIEQSIKEEFTHYEVRRAFTSRIIIGILKKRDNIYIDSVGEALEKLAQEGFQRVVVQPTLVMGGEENDGIVAAVQQYENRFRRILWGKPLLSEEEDYKRLCSVLAEDTKEYDREGTEILLMGHGTEHEANECYPRLAEVFRQNGYNRYHIGTVEAEPTFESLKEEVERTGSSRMVLQPLMIVSGDHAHNDMAGDGEESWKSQLESDGFQVVCRLKGMGELEGVRQMFLDHTEEACKKLEDMG</sequence>
<keyword evidence="2" id="KW-0479">Metal-binding</keyword>
<evidence type="ECO:0000256" key="2">
    <source>
        <dbReference type="PIRSR" id="PIRSR033579-3"/>
    </source>
</evidence>
<dbReference type="Pfam" id="PF06180">
    <property type="entry name" value="CbiK"/>
    <property type="match status" value="1"/>
</dbReference>
<dbReference type="RefSeq" id="WP_100305921.1">
    <property type="nucleotide sequence ID" value="NZ_PGET01000001.1"/>
</dbReference>
<dbReference type="EMBL" id="PGET01000001">
    <property type="protein sequence ID" value="PJJ29541.1"/>
    <property type="molecule type" value="Genomic_DNA"/>
</dbReference>
<dbReference type="CDD" id="cd03412">
    <property type="entry name" value="CbiK_N"/>
    <property type="match status" value="1"/>
</dbReference>
<keyword evidence="2" id="KW-0170">Cobalt</keyword>
<accession>A0A2M8Z7W6</accession>
<feature type="active site" description="Proton acceptor" evidence="1">
    <location>
        <position position="146"/>
    </location>
</feature>
<dbReference type="SUPFAM" id="SSF53800">
    <property type="entry name" value="Chelatase"/>
    <property type="match status" value="1"/>
</dbReference>
<proteinExistence type="predicted"/>
<feature type="binding site" evidence="2">
    <location>
        <position position="209"/>
    </location>
    <ligand>
        <name>Co(2+)</name>
        <dbReference type="ChEBI" id="CHEBI:48828"/>
    </ligand>
</feature>
<dbReference type="PIRSF" id="PIRSF033579">
    <property type="entry name" value="Anaer_Co_chel"/>
    <property type="match status" value="1"/>
</dbReference>
<dbReference type="AlphaFoldDB" id="A0A2M8Z7W6"/>
<reference evidence="3 4" key="1">
    <citation type="submission" date="2017-11" db="EMBL/GenBank/DDBJ databases">
        <title>Understudied soil microbes with underappreciated capabilities: Untangling the Clostridium saccharolyticum group.</title>
        <authorList>
            <person name="Leschine S."/>
        </authorList>
    </citation>
    <scope>NUCLEOTIDE SEQUENCE [LARGE SCALE GENOMIC DNA]</scope>
    <source>
        <strain evidence="3 4">18A</strain>
    </source>
</reference>
<evidence type="ECO:0000313" key="3">
    <source>
        <dbReference type="EMBL" id="PJJ29541.1"/>
    </source>
</evidence>
<dbReference type="Gene3D" id="3.40.50.1400">
    <property type="match status" value="2"/>
</dbReference>
<comment type="caution">
    <text evidence="3">The sequence shown here is derived from an EMBL/GenBank/DDBJ whole genome shotgun (WGS) entry which is preliminary data.</text>
</comment>
<feature type="binding site" evidence="2">
    <location>
        <position position="146"/>
    </location>
    <ligand>
        <name>Co(2+)</name>
        <dbReference type="ChEBI" id="CHEBI:48828"/>
    </ligand>
</feature>
<organism evidence="3 4">
    <name type="scientific">[Clostridium] celerecrescens 18A</name>
    <dbReference type="NCBI Taxonomy" id="1286362"/>
    <lineage>
        <taxon>Bacteria</taxon>
        <taxon>Bacillati</taxon>
        <taxon>Bacillota</taxon>
        <taxon>Clostridia</taxon>
        <taxon>Lachnospirales</taxon>
        <taxon>Lachnospiraceae</taxon>
        <taxon>Lacrimispora</taxon>
    </lineage>
</organism>
<dbReference type="OrthoDB" id="9770331at2"/>
<evidence type="ECO:0000313" key="4">
    <source>
        <dbReference type="Proteomes" id="UP000231092"/>
    </source>
</evidence>
<dbReference type="GO" id="GO:0046872">
    <property type="term" value="F:metal ion binding"/>
    <property type="evidence" value="ECO:0007669"/>
    <property type="project" value="UniProtKB-KW"/>
</dbReference>
<dbReference type="Proteomes" id="UP000231092">
    <property type="component" value="Unassembled WGS sequence"/>
</dbReference>
<gene>
    <name evidence="3" type="ORF">H171_3085</name>
</gene>